<dbReference type="EMBL" id="JARAOX010000201">
    <property type="protein sequence ID" value="MDD9784709.1"/>
    <property type="molecule type" value="Genomic_DNA"/>
</dbReference>
<accession>A0ABD4WWS5</accession>
<protein>
    <submittedName>
        <fullName evidence="2">DUF2711 family protein</fullName>
    </submittedName>
</protein>
<proteinExistence type="predicted"/>
<gene>
    <name evidence="1" type="ORF">PVE99_03320</name>
    <name evidence="2" type="ORF">PVE99_20315</name>
</gene>
<evidence type="ECO:0000313" key="1">
    <source>
        <dbReference type="EMBL" id="MDD9781445.1"/>
    </source>
</evidence>
<dbReference type="EMBL" id="JARAOX010000112">
    <property type="protein sequence ID" value="MDD9781445.1"/>
    <property type="molecule type" value="Genomic_DNA"/>
</dbReference>
<comment type="caution">
    <text evidence="2">The sequence shown here is derived from an EMBL/GenBank/DDBJ whole genome shotgun (WGS) entry which is preliminary data.</text>
</comment>
<reference evidence="2 3" key="1">
    <citation type="submission" date="2023-02" db="EMBL/GenBank/DDBJ databases">
        <authorList>
            <person name="Olszewska D."/>
        </authorList>
    </citation>
    <scope>NUCLEOTIDE SEQUENCE [LARGE SCALE GENOMIC DNA]</scope>
    <source>
        <strain evidence="2 3">FDU301</strain>
    </source>
</reference>
<name>A0ABD4WWS5_PRIMG</name>
<dbReference type="InterPro" id="IPR024250">
    <property type="entry name" value="DUF2711"/>
</dbReference>
<dbReference type="Pfam" id="PF10924">
    <property type="entry name" value="DUF2711"/>
    <property type="match status" value="1"/>
</dbReference>
<evidence type="ECO:0000313" key="2">
    <source>
        <dbReference type="EMBL" id="MDD9784709.1"/>
    </source>
</evidence>
<dbReference type="Proteomes" id="UP001213771">
    <property type="component" value="Unassembled WGS sequence"/>
</dbReference>
<organism evidence="2 3">
    <name type="scientific">Priestia megaterium</name>
    <name type="common">Bacillus megaterium</name>
    <dbReference type="NCBI Taxonomy" id="1404"/>
    <lineage>
        <taxon>Bacteria</taxon>
        <taxon>Bacillati</taxon>
        <taxon>Bacillota</taxon>
        <taxon>Bacilli</taxon>
        <taxon>Bacillales</taxon>
        <taxon>Bacillaceae</taxon>
        <taxon>Priestia</taxon>
    </lineage>
</organism>
<feature type="non-terminal residue" evidence="2">
    <location>
        <position position="1"/>
    </location>
</feature>
<sequence length="38" mass="4314">DSFTTLLLAKEINIENTIKSVNLEALICDKETSLSWFL</sequence>
<evidence type="ECO:0000313" key="3">
    <source>
        <dbReference type="Proteomes" id="UP001213771"/>
    </source>
</evidence>
<dbReference type="RefSeq" id="WP_274588572.1">
    <property type="nucleotide sequence ID" value="NZ_JARAOX010000112.1"/>
</dbReference>
<dbReference type="AlphaFoldDB" id="A0ABD4WWS5"/>